<name>A0A9J5XGJ4_SOLCO</name>
<accession>A0A9J5XGJ4</accession>
<gene>
    <name evidence="1" type="ORF">H5410_047193</name>
</gene>
<dbReference type="Proteomes" id="UP000824120">
    <property type="component" value="Chromosome 9"/>
</dbReference>
<protein>
    <submittedName>
        <fullName evidence="1">Uncharacterized protein</fullName>
    </submittedName>
</protein>
<keyword evidence="2" id="KW-1185">Reference proteome</keyword>
<evidence type="ECO:0000313" key="2">
    <source>
        <dbReference type="Proteomes" id="UP000824120"/>
    </source>
</evidence>
<reference evidence="1 2" key="1">
    <citation type="submission" date="2020-09" db="EMBL/GenBank/DDBJ databases">
        <title>De no assembly of potato wild relative species, Solanum commersonii.</title>
        <authorList>
            <person name="Cho K."/>
        </authorList>
    </citation>
    <scope>NUCLEOTIDE SEQUENCE [LARGE SCALE GENOMIC DNA]</scope>
    <source>
        <strain evidence="1">LZ3.2</strain>
        <tissue evidence="1">Leaf</tissue>
    </source>
</reference>
<sequence>METNLEKENASEDGMLVMANHRPTMEDFHQSQRHKMDNA</sequence>
<evidence type="ECO:0000313" key="1">
    <source>
        <dbReference type="EMBL" id="KAG5586759.1"/>
    </source>
</evidence>
<organism evidence="1 2">
    <name type="scientific">Solanum commersonii</name>
    <name type="common">Commerson's wild potato</name>
    <name type="synonym">Commerson's nightshade</name>
    <dbReference type="NCBI Taxonomy" id="4109"/>
    <lineage>
        <taxon>Eukaryota</taxon>
        <taxon>Viridiplantae</taxon>
        <taxon>Streptophyta</taxon>
        <taxon>Embryophyta</taxon>
        <taxon>Tracheophyta</taxon>
        <taxon>Spermatophyta</taxon>
        <taxon>Magnoliopsida</taxon>
        <taxon>eudicotyledons</taxon>
        <taxon>Gunneridae</taxon>
        <taxon>Pentapetalae</taxon>
        <taxon>asterids</taxon>
        <taxon>lamiids</taxon>
        <taxon>Solanales</taxon>
        <taxon>Solanaceae</taxon>
        <taxon>Solanoideae</taxon>
        <taxon>Solaneae</taxon>
        <taxon>Solanum</taxon>
    </lineage>
</organism>
<comment type="caution">
    <text evidence="1">The sequence shown here is derived from an EMBL/GenBank/DDBJ whole genome shotgun (WGS) entry which is preliminary data.</text>
</comment>
<dbReference type="EMBL" id="JACXVP010000009">
    <property type="protein sequence ID" value="KAG5586759.1"/>
    <property type="molecule type" value="Genomic_DNA"/>
</dbReference>
<proteinExistence type="predicted"/>
<dbReference type="AlphaFoldDB" id="A0A9J5XGJ4"/>